<evidence type="ECO:0000313" key="3">
    <source>
        <dbReference type="Proteomes" id="UP001500880"/>
    </source>
</evidence>
<feature type="region of interest" description="Disordered" evidence="1">
    <location>
        <begin position="1"/>
        <end position="20"/>
    </location>
</feature>
<evidence type="ECO:0000256" key="1">
    <source>
        <dbReference type="SAM" id="MobiDB-lite"/>
    </source>
</evidence>
<keyword evidence="3" id="KW-1185">Reference proteome</keyword>
<dbReference type="Proteomes" id="UP001500880">
    <property type="component" value="Unassembled WGS sequence"/>
</dbReference>
<organism evidence="2 3">
    <name type="scientific">Salinibacillus aidingensis</name>
    <dbReference type="NCBI Taxonomy" id="237684"/>
    <lineage>
        <taxon>Bacteria</taxon>
        <taxon>Bacillati</taxon>
        <taxon>Bacillota</taxon>
        <taxon>Bacilli</taxon>
        <taxon>Bacillales</taxon>
        <taxon>Bacillaceae</taxon>
        <taxon>Salinibacillus</taxon>
    </lineage>
</organism>
<sequence length="63" mass="7104">MTMNLVGWQQPFEVPSPTNETMVGEDIVYSMIERHSGKASQPTTTRSTTVTSIRLNYIEETLV</sequence>
<comment type="caution">
    <text evidence="2">The sequence shown here is derived from an EMBL/GenBank/DDBJ whole genome shotgun (WGS) entry which is preliminary data.</text>
</comment>
<evidence type="ECO:0000313" key="2">
    <source>
        <dbReference type="EMBL" id="GAA0498868.1"/>
    </source>
</evidence>
<name>A0ABN1BJD0_9BACI</name>
<proteinExistence type="predicted"/>
<dbReference type="EMBL" id="BAAADO010000006">
    <property type="protein sequence ID" value="GAA0498868.1"/>
    <property type="molecule type" value="Genomic_DNA"/>
</dbReference>
<reference evidence="2 3" key="1">
    <citation type="journal article" date="2019" name="Int. J. Syst. Evol. Microbiol.">
        <title>The Global Catalogue of Microorganisms (GCM) 10K type strain sequencing project: providing services to taxonomists for standard genome sequencing and annotation.</title>
        <authorList>
            <consortium name="The Broad Institute Genomics Platform"/>
            <consortium name="The Broad Institute Genome Sequencing Center for Infectious Disease"/>
            <person name="Wu L."/>
            <person name="Ma J."/>
        </authorList>
    </citation>
    <scope>NUCLEOTIDE SEQUENCE [LARGE SCALE GENOMIC DNA]</scope>
    <source>
        <strain evidence="2 3">JCM 12389</strain>
    </source>
</reference>
<evidence type="ECO:0008006" key="4">
    <source>
        <dbReference type="Google" id="ProtNLM"/>
    </source>
</evidence>
<accession>A0ABN1BJD0</accession>
<gene>
    <name evidence="2" type="ORF">GCM10008986_27490</name>
</gene>
<protein>
    <recommendedName>
        <fullName evidence="4">YolD-like protein</fullName>
    </recommendedName>
</protein>